<name>A0ABS0HK57_9SPHN</name>
<gene>
    <name evidence="2" type="ORF">I2488_16635</name>
</gene>
<keyword evidence="1" id="KW-0812">Transmembrane</keyword>
<dbReference type="Pfam" id="PF06170">
    <property type="entry name" value="DUF983"/>
    <property type="match status" value="1"/>
</dbReference>
<feature type="transmembrane region" description="Helical" evidence="1">
    <location>
        <begin position="91"/>
        <end position="110"/>
    </location>
</feature>
<reference evidence="2 3" key="1">
    <citation type="submission" date="2020-11" db="EMBL/GenBank/DDBJ databases">
        <title>The genome sequence of Novosphingobium sp. 1Y9A.</title>
        <authorList>
            <person name="Liu Y."/>
        </authorList>
    </citation>
    <scope>NUCLEOTIDE SEQUENCE [LARGE SCALE GENOMIC DNA]</scope>
    <source>
        <strain evidence="2 3">1Y9A</strain>
    </source>
</reference>
<protein>
    <submittedName>
        <fullName evidence="2">DUF983 domain-containing protein</fullName>
    </submittedName>
</protein>
<evidence type="ECO:0000256" key="1">
    <source>
        <dbReference type="SAM" id="Phobius"/>
    </source>
</evidence>
<comment type="caution">
    <text evidence="2">The sequence shown here is derived from an EMBL/GenBank/DDBJ whole genome shotgun (WGS) entry which is preliminary data.</text>
</comment>
<dbReference type="InterPro" id="IPR009325">
    <property type="entry name" value="DUF983"/>
</dbReference>
<keyword evidence="1" id="KW-0472">Membrane</keyword>
<proteinExistence type="predicted"/>
<dbReference type="Proteomes" id="UP000600799">
    <property type="component" value="Unassembled WGS sequence"/>
</dbReference>
<sequence>MPNAALPLDRTSLPQGLGGALWRGIRGKCPRCGGTHLFTRFLKPVERCRLCGQNWTLHAADDFPPYISILLTGHIMAPVIIELGLHTGLPGWAMMVIVAVMALVLLVGLVQPAKGGVIALQWWLGMHGFAGHAGKVEAGVSP</sequence>
<accession>A0ABS0HK57</accession>
<dbReference type="RefSeq" id="WP_196276934.1">
    <property type="nucleotide sequence ID" value="NZ_JADQDC010000014.1"/>
</dbReference>
<keyword evidence="3" id="KW-1185">Reference proteome</keyword>
<dbReference type="EMBL" id="JADQDC010000014">
    <property type="protein sequence ID" value="MBF9152633.1"/>
    <property type="molecule type" value="Genomic_DNA"/>
</dbReference>
<evidence type="ECO:0000313" key="3">
    <source>
        <dbReference type="Proteomes" id="UP000600799"/>
    </source>
</evidence>
<keyword evidence="1" id="KW-1133">Transmembrane helix</keyword>
<evidence type="ECO:0000313" key="2">
    <source>
        <dbReference type="EMBL" id="MBF9152633.1"/>
    </source>
</evidence>
<organism evidence="2 3">
    <name type="scientific">Novosphingobium jiangmenense</name>
    <dbReference type="NCBI Taxonomy" id="2791981"/>
    <lineage>
        <taxon>Bacteria</taxon>
        <taxon>Pseudomonadati</taxon>
        <taxon>Pseudomonadota</taxon>
        <taxon>Alphaproteobacteria</taxon>
        <taxon>Sphingomonadales</taxon>
        <taxon>Sphingomonadaceae</taxon>
        <taxon>Novosphingobium</taxon>
    </lineage>
</organism>